<evidence type="ECO:0000256" key="2">
    <source>
        <dbReference type="ARBA" id="ARBA00022527"/>
    </source>
</evidence>
<evidence type="ECO:0000256" key="5">
    <source>
        <dbReference type="ARBA" id="ARBA00022777"/>
    </source>
</evidence>
<evidence type="ECO:0000313" key="10">
    <source>
        <dbReference type="EMBL" id="ABW01785.1"/>
    </source>
</evidence>
<dbReference type="KEGG" id="cma:Cmaq_0953"/>
<dbReference type="InterPro" id="IPR017441">
    <property type="entry name" value="Protein_kinase_ATP_BS"/>
</dbReference>
<dbReference type="GO" id="GO:0004674">
    <property type="term" value="F:protein serine/threonine kinase activity"/>
    <property type="evidence" value="ECO:0007669"/>
    <property type="project" value="UniProtKB-KW"/>
</dbReference>
<dbReference type="eggNOG" id="arCOG01182">
    <property type="taxonomic scope" value="Archaea"/>
</dbReference>
<dbReference type="AlphaFoldDB" id="A8MDC9"/>
<dbReference type="EMBL" id="CP000852">
    <property type="protein sequence ID" value="ABW01785.1"/>
    <property type="molecule type" value="Genomic_DNA"/>
</dbReference>
<dbReference type="SUPFAM" id="SSF56112">
    <property type="entry name" value="Protein kinase-like (PK-like)"/>
    <property type="match status" value="1"/>
</dbReference>
<evidence type="ECO:0000256" key="8">
    <source>
        <dbReference type="ARBA" id="ARBA00048679"/>
    </source>
</evidence>
<dbReference type="Gene3D" id="1.10.510.10">
    <property type="entry name" value="Transferase(Phosphotransferase) domain 1"/>
    <property type="match status" value="1"/>
</dbReference>
<dbReference type="Proteomes" id="UP000001137">
    <property type="component" value="Chromosome"/>
</dbReference>
<dbReference type="OrthoDB" id="86092at2157"/>
<proteinExistence type="predicted"/>
<keyword evidence="6" id="KW-0067">ATP-binding</keyword>
<dbReference type="HOGENOM" id="CLU_095575_0_0_2"/>
<gene>
    <name evidence="10" type="ordered locus">Cmaq_0953</name>
</gene>
<dbReference type="InterPro" id="IPR018934">
    <property type="entry name" value="RIO_dom"/>
</dbReference>
<dbReference type="GO" id="GO:0005524">
    <property type="term" value="F:ATP binding"/>
    <property type="evidence" value="ECO:0007669"/>
    <property type="project" value="UniProtKB-KW"/>
</dbReference>
<dbReference type="RefSeq" id="WP_012186004.1">
    <property type="nucleotide sequence ID" value="NC_009954.1"/>
</dbReference>
<accession>A8MDC9</accession>
<feature type="domain" description="RIO-type" evidence="9">
    <location>
        <begin position="85"/>
        <end position="175"/>
    </location>
</feature>
<keyword evidence="3" id="KW-0808">Transferase</keyword>
<evidence type="ECO:0000256" key="7">
    <source>
        <dbReference type="ARBA" id="ARBA00047899"/>
    </source>
</evidence>
<keyword evidence="5 10" id="KW-0418">Kinase</keyword>
<keyword evidence="2" id="KW-0723">Serine/threonine-protein kinase</keyword>
<dbReference type="Pfam" id="PF01163">
    <property type="entry name" value="RIO1"/>
    <property type="match status" value="1"/>
</dbReference>
<comment type="catalytic activity">
    <reaction evidence="8">
        <text>L-seryl-[protein] + ATP = O-phospho-L-seryl-[protein] + ADP + H(+)</text>
        <dbReference type="Rhea" id="RHEA:17989"/>
        <dbReference type="Rhea" id="RHEA-COMP:9863"/>
        <dbReference type="Rhea" id="RHEA-COMP:11604"/>
        <dbReference type="ChEBI" id="CHEBI:15378"/>
        <dbReference type="ChEBI" id="CHEBI:29999"/>
        <dbReference type="ChEBI" id="CHEBI:30616"/>
        <dbReference type="ChEBI" id="CHEBI:83421"/>
        <dbReference type="ChEBI" id="CHEBI:456216"/>
        <dbReference type="EC" id="2.7.11.1"/>
    </reaction>
</comment>
<evidence type="ECO:0000256" key="4">
    <source>
        <dbReference type="ARBA" id="ARBA00022741"/>
    </source>
</evidence>
<keyword evidence="4" id="KW-0547">Nucleotide-binding</keyword>
<name>A8MDC9_CALMQ</name>
<sequence length="244" mass="27281">MYELFIKLCSSIGYSSNYVDNVLKQLRSLNITELINEGSIEFIGGLKLLGKGQNSFVLKCRVSNLEGYYACKIRRPDSPRPSLINEARNLKLANEVNVGPLLINHTNDVIVMEYINGVPLGVYLNQANHDSIKAVVKDLLMQGFRLDSIGLIHSELSRIREHVIISNRVYIIDFESASVFTKSITNVTQLVSALILSKGALQAKVRNALNLQDTNALIKLLRLYKVKPSHDSFNLILRSLGLLN</sequence>
<evidence type="ECO:0000256" key="1">
    <source>
        <dbReference type="ARBA" id="ARBA00012513"/>
    </source>
</evidence>
<evidence type="ECO:0000256" key="6">
    <source>
        <dbReference type="ARBA" id="ARBA00022840"/>
    </source>
</evidence>
<dbReference type="InterPro" id="IPR011009">
    <property type="entry name" value="Kinase-like_dom_sf"/>
</dbReference>
<dbReference type="GeneID" id="5708947"/>
<evidence type="ECO:0000256" key="3">
    <source>
        <dbReference type="ARBA" id="ARBA00022679"/>
    </source>
</evidence>
<dbReference type="PROSITE" id="PS00107">
    <property type="entry name" value="PROTEIN_KINASE_ATP"/>
    <property type="match status" value="1"/>
</dbReference>
<keyword evidence="11" id="KW-1185">Reference proteome</keyword>
<dbReference type="STRING" id="397948.Cmaq_0953"/>
<organism evidence="10 11">
    <name type="scientific">Caldivirga maquilingensis (strain ATCC 700844 / DSM 13496 / JCM 10307 / IC-167)</name>
    <dbReference type="NCBI Taxonomy" id="397948"/>
    <lineage>
        <taxon>Archaea</taxon>
        <taxon>Thermoproteota</taxon>
        <taxon>Thermoprotei</taxon>
        <taxon>Thermoproteales</taxon>
        <taxon>Thermoproteaceae</taxon>
        <taxon>Caldivirga</taxon>
    </lineage>
</organism>
<dbReference type="EC" id="2.7.11.1" evidence="1"/>
<reference evidence="10 11" key="1">
    <citation type="submission" date="2007-10" db="EMBL/GenBank/DDBJ databases">
        <title>Complete sequence of Caldivirga maquilingensis IC-167.</title>
        <authorList>
            <consortium name="US DOE Joint Genome Institute"/>
            <person name="Copeland A."/>
            <person name="Lucas S."/>
            <person name="Lapidus A."/>
            <person name="Barry K."/>
            <person name="Glavina del Rio T."/>
            <person name="Dalin E."/>
            <person name="Tice H."/>
            <person name="Pitluck S."/>
            <person name="Saunders E."/>
            <person name="Brettin T."/>
            <person name="Bruce D."/>
            <person name="Detter J.C."/>
            <person name="Han C."/>
            <person name="Schmutz J."/>
            <person name="Larimer F."/>
            <person name="Land M."/>
            <person name="Hauser L."/>
            <person name="Kyrpides N."/>
            <person name="Ivanova N."/>
            <person name="Biddle J.F."/>
            <person name="Zhang Z."/>
            <person name="Fitz-Gibbon S.T."/>
            <person name="Lowe T.M."/>
            <person name="Saltikov C."/>
            <person name="House C.H."/>
            <person name="Richardson P."/>
        </authorList>
    </citation>
    <scope>NUCLEOTIDE SEQUENCE [LARGE SCALE GENOMIC DNA]</scope>
    <source>
        <strain evidence="11">ATCC 700844 / DSM 13496 / JCM 10307 / IC-167</strain>
    </source>
</reference>
<evidence type="ECO:0000259" key="9">
    <source>
        <dbReference type="Pfam" id="PF01163"/>
    </source>
</evidence>
<evidence type="ECO:0000313" key="11">
    <source>
        <dbReference type="Proteomes" id="UP000001137"/>
    </source>
</evidence>
<protein>
    <recommendedName>
        <fullName evidence="1">non-specific serine/threonine protein kinase</fullName>
        <ecNumber evidence="1">2.7.11.1</ecNumber>
    </recommendedName>
</protein>
<comment type="catalytic activity">
    <reaction evidence="7">
        <text>L-threonyl-[protein] + ATP = O-phospho-L-threonyl-[protein] + ADP + H(+)</text>
        <dbReference type="Rhea" id="RHEA:46608"/>
        <dbReference type="Rhea" id="RHEA-COMP:11060"/>
        <dbReference type="Rhea" id="RHEA-COMP:11605"/>
        <dbReference type="ChEBI" id="CHEBI:15378"/>
        <dbReference type="ChEBI" id="CHEBI:30013"/>
        <dbReference type="ChEBI" id="CHEBI:30616"/>
        <dbReference type="ChEBI" id="CHEBI:61977"/>
        <dbReference type="ChEBI" id="CHEBI:456216"/>
        <dbReference type="EC" id="2.7.11.1"/>
    </reaction>
</comment>